<dbReference type="EMBL" id="CACSIM010000002">
    <property type="protein sequence ID" value="CAA0096251.1"/>
    <property type="molecule type" value="Genomic_DNA"/>
</dbReference>
<accession>A0A5S9NGJ4</accession>
<dbReference type="EMBL" id="CACSIK010000001">
    <property type="protein sequence ID" value="CAA0089458.1"/>
    <property type="molecule type" value="Genomic_DNA"/>
</dbReference>
<dbReference type="AlphaFoldDB" id="A0A5S9NGJ4"/>
<dbReference type="Proteomes" id="UP000439591">
    <property type="component" value="Unassembled WGS sequence"/>
</dbReference>
<reference evidence="3 4" key="1">
    <citation type="submission" date="2019-11" db="EMBL/GenBank/DDBJ databases">
        <authorList>
            <person name="Holert J."/>
        </authorList>
    </citation>
    <scope>NUCLEOTIDE SEQUENCE [LARGE SCALE GENOMIC DNA]</scope>
    <source>
        <strain evidence="2">BC3_2A</strain>
        <strain evidence="1">SB11_1A</strain>
    </source>
</reference>
<evidence type="ECO:0000313" key="3">
    <source>
        <dbReference type="Proteomes" id="UP000435877"/>
    </source>
</evidence>
<sequence>MLMEENSPWCIPLISSVAPRVGYMQKSRPLESKHYSVHGPQSTITLSLTERRMSYGANFIAQIPDTVSERLGEDYRESLDADVLSYFIELGENLSS</sequence>
<evidence type="ECO:0000313" key="4">
    <source>
        <dbReference type="Proteomes" id="UP000439591"/>
    </source>
</evidence>
<protein>
    <submittedName>
        <fullName evidence="1">Uncharacterized protein</fullName>
    </submittedName>
</protein>
<gene>
    <name evidence="1" type="ORF">IHBHHGIJ_01786</name>
    <name evidence="2" type="ORF">KFEGEMFD_01388</name>
</gene>
<evidence type="ECO:0000313" key="2">
    <source>
        <dbReference type="EMBL" id="CAA0096251.1"/>
    </source>
</evidence>
<organism evidence="1 3">
    <name type="scientific">Zhongshania aliphaticivorans</name>
    <dbReference type="NCBI Taxonomy" id="1470434"/>
    <lineage>
        <taxon>Bacteria</taxon>
        <taxon>Pseudomonadati</taxon>
        <taxon>Pseudomonadota</taxon>
        <taxon>Gammaproteobacteria</taxon>
        <taxon>Cellvibrionales</taxon>
        <taxon>Spongiibacteraceae</taxon>
        <taxon>Zhongshania</taxon>
    </lineage>
</organism>
<proteinExistence type="predicted"/>
<keyword evidence="3" id="KW-1185">Reference proteome</keyword>
<name>A0A5S9NGJ4_9GAMM</name>
<evidence type="ECO:0000313" key="1">
    <source>
        <dbReference type="EMBL" id="CAA0089458.1"/>
    </source>
</evidence>
<dbReference type="Proteomes" id="UP000435877">
    <property type="component" value="Unassembled WGS sequence"/>
</dbReference>